<evidence type="ECO:0000313" key="1">
    <source>
        <dbReference type="EMBL" id="GAH35519.1"/>
    </source>
</evidence>
<accession>X1G1S7</accession>
<dbReference type="AlphaFoldDB" id="X1G1S7"/>
<organism evidence="1">
    <name type="scientific">marine sediment metagenome</name>
    <dbReference type="NCBI Taxonomy" id="412755"/>
    <lineage>
        <taxon>unclassified sequences</taxon>
        <taxon>metagenomes</taxon>
        <taxon>ecological metagenomes</taxon>
    </lineage>
</organism>
<name>X1G1S7_9ZZZZ</name>
<proteinExistence type="predicted"/>
<protein>
    <submittedName>
        <fullName evidence="1">Uncharacterized protein</fullName>
    </submittedName>
</protein>
<gene>
    <name evidence="1" type="ORF">S03H2_15738</name>
</gene>
<sequence length="130" mass="15104">MKVKVRELGNMRAGINEIVTEKLPAKTAYWLFRFLNKLTSEINAFEKARINLAIRHAKKDKNGKPLMEKDKDGKDINKYDILDKIAFEKEYMELTNEEIEIDWEPIKLADLGDVKLSILTLIKLGKIIKE</sequence>
<dbReference type="EMBL" id="BARU01008008">
    <property type="protein sequence ID" value="GAH35519.1"/>
    <property type="molecule type" value="Genomic_DNA"/>
</dbReference>
<comment type="caution">
    <text evidence="1">The sequence shown here is derived from an EMBL/GenBank/DDBJ whole genome shotgun (WGS) entry which is preliminary data.</text>
</comment>
<reference evidence="1" key="1">
    <citation type="journal article" date="2014" name="Front. Microbiol.">
        <title>High frequency of phylogenetically diverse reductive dehalogenase-homologous genes in deep subseafloor sedimentary metagenomes.</title>
        <authorList>
            <person name="Kawai M."/>
            <person name="Futagami T."/>
            <person name="Toyoda A."/>
            <person name="Takaki Y."/>
            <person name="Nishi S."/>
            <person name="Hori S."/>
            <person name="Arai W."/>
            <person name="Tsubouchi T."/>
            <person name="Morono Y."/>
            <person name="Uchiyama I."/>
            <person name="Ito T."/>
            <person name="Fujiyama A."/>
            <person name="Inagaki F."/>
            <person name="Takami H."/>
        </authorList>
    </citation>
    <scope>NUCLEOTIDE SEQUENCE</scope>
    <source>
        <strain evidence="1">Expedition CK06-06</strain>
    </source>
</reference>